<protein>
    <submittedName>
        <fullName evidence="1">Uncharacterized protein</fullName>
    </submittedName>
</protein>
<dbReference type="InterPro" id="IPR029032">
    <property type="entry name" value="AhpD-like"/>
</dbReference>
<dbReference type="RefSeq" id="XP_002846794.1">
    <property type="nucleotide sequence ID" value="XM_002846748.1"/>
</dbReference>
<dbReference type="VEuPathDB" id="FungiDB:MCYG_04531"/>
<evidence type="ECO:0000313" key="2">
    <source>
        <dbReference type="Proteomes" id="UP000002035"/>
    </source>
</evidence>
<evidence type="ECO:0000313" key="1">
    <source>
        <dbReference type="EMBL" id="EEQ31712.1"/>
    </source>
</evidence>
<dbReference type="SUPFAM" id="SSF69118">
    <property type="entry name" value="AhpD-like"/>
    <property type="match status" value="1"/>
</dbReference>
<reference evidence="2" key="1">
    <citation type="journal article" date="2012" name="MBio">
        <title>Comparative genome analysis of Trichophyton rubrum and related dermatophytes reveals candidate genes involved in infection.</title>
        <authorList>
            <person name="Martinez D.A."/>
            <person name="Oliver B.G."/>
            <person name="Graeser Y."/>
            <person name="Goldberg J.M."/>
            <person name="Li W."/>
            <person name="Martinez-Rossi N.M."/>
            <person name="Monod M."/>
            <person name="Shelest E."/>
            <person name="Barton R.C."/>
            <person name="Birch E."/>
            <person name="Brakhage A.A."/>
            <person name="Chen Z."/>
            <person name="Gurr S.J."/>
            <person name="Heiman D."/>
            <person name="Heitman J."/>
            <person name="Kosti I."/>
            <person name="Rossi A."/>
            <person name="Saif S."/>
            <person name="Samalova M."/>
            <person name="Saunders C.W."/>
            <person name="Shea T."/>
            <person name="Summerbell R.C."/>
            <person name="Xu J."/>
            <person name="Young S."/>
            <person name="Zeng Q."/>
            <person name="Birren B.W."/>
            <person name="Cuomo C.A."/>
            <person name="White T.C."/>
        </authorList>
    </citation>
    <scope>NUCLEOTIDE SEQUENCE [LARGE SCALE GENOMIC DNA]</scope>
    <source>
        <strain evidence="2">ATCC MYA-4605 / CBS 113480</strain>
    </source>
</reference>
<organism evidence="1 2">
    <name type="scientific">Arthroderma otae (strain ATCC MYA-4605 / CBS 113480)</name>
    <name type="common">Microsporum canis</name>
    <dbReference type="NCBI Taxonomy" id="554155"/>
    <lineage>
        <taxon>Eukaryota</taxon>
        <taxon>Fungi</taxon>
        <taxon>Dikarya</taxon>
        <taxon>Ascomycota</taxon>
        <taxon>Pezizomycotina</taxon>
        <taxon>Eurotiomycetes</taxon>
        <taxon>Eurotiomycetidae</taxon>
        <taxon>Onygenales</taxon>
        <taxon>Arthrodermataceae</taxon>
        <taxon>Microsporum</taxon>
    </lineage>
</organism>
<gene>
    <name evidence="1" type="ORF">MCYG_04531</name>
</gene>
<proteinExistence type="predicted"/>
<accession>C5FPV7</accession>
<dbReference type="HOGENOM" id="CLU_1532165_0_0_1"/>
<sequence>MPRAAASTAESTSRARSEDNICRAIGTYFGDALPLRVAVMWNVLRPLAIQIINNGTYVSEDKLVPFVGVMSIQRYCKQNSRRDRLLLRIVDEQLATFTDETATMEAALEVLSNEELVEILIIIGAYSMLARIIRGLKNTILHRTPKLSSLITDNSGYVDGVVLIRYVAAWSSRGS</sequence>
<dbReference type="AlphaFoldDB" id="C5FPV7"/>
<dbReference type="OrthoDB" id="7482721at2759"/>
<name>C5FPV7_ARTOC</name>
<dbReference type="EMBL" id="DS995704">
    <property type="protein sequence ID" value="EEQ31712.1"/>
    <property type="molecule type" value="Genomic_DNA"/>
</dbReference>
<keyword evidence="2" id="KW-1185">Reference proteome</keyword>
<dbReference type="Gene3D" id="1.20.1290.10">
    <property type="entry name" value="AhpD-like"/>
    <property type="match status" value="1"/>
</dbReference>
<dbReference type="Proteomes" id="UP000002035">
    <property type="component" value="Unassembled WGS sequence"/>
</dbReference>
<dbReference type="GeneID" id="9229909"/>